<evidence type="ECO:0008006" key="3">
    <source>
        <dbReference type="Google" id="ProtNLM"/>
    </source>
</evidence>
<name>A0ABW8LWA8_9ACTN</name>
<keyword evidence="2" id="KW-1185">Reference proteome</keyword>
<accession>A0ABW8LWA8</accession>
<proteinExistence type="predicted"/>
<comment type="caution">
    <text evidence="1">The sequence shown here is derived from an EMBL/GenBank/DDBJ whole genome shotgun (WGS) entry which is preliminary data.</text>
</comment>
<reference evidence="1 2" key="1">
    <citation type="submission" date="2024-11" db="EMBL/GenBank/DDBJ databases">
        <title>The Natural Products Discovery Center: Release of the First 8490 Sequenced Strains for Exploring Actinobacteria Biosynthetic Diversity.</title>
        <authorList>
            <person name="Kalkreuter E."/>
            <person name="Kautsar S.A."/>
            <person name="Yang D."/>
            <person name="Bader C.D."/>
            <person name="Teijaro C.N."/>
            <person name="Fluegel L."/>
            <person name="Davis C.M."/>
            <person name="Simpson J.R."/>
            <person name="Lauterbach L."/>
            <person name="Steele A.D."/>
            <person name="Gui C."/>
            <person name="Meng S."/>
            <person name="Li G."/>
            <person name="Viehrig K."/>
            <person name="Ye F."/>
            <person name="Su P."/>
            <person name="Kiefer A.F."/>
            <person name="Nichols A."/>
            <person name="Cepeda A.J."/>
            <person name="Yan W."/>
            <person name="Fan B."/>
            <person name="Jiang Y."/>
            <person name="Adhikari A."/>
            <person name="Zheng C.-J."/>
            <person name="Schuster L."/>
            <person name="Cowan T.M."/>
            <person name="Smanski M.J."/>
            <person name="Chevrette M.G."/>
            <person name="De Carvalho L.P.S."/>
            <person name="Shen B."/>
        </authorList>
    </citation>
    <scope>NUCLEOTIDE SEQUENCE [LARGE SCALE GENOMIC DNA]</scope>
    <source>
        <strain evidence="1 2">NPDC020863</strain>
    </source>
</reference>
<evidence type="ECO:0000313" key="2">
    <source>
        <dbReference type="Proteomes" id="UP001620295"/>
    </source>
</evidence>
<dbReference type="RefSeq" id="WP_358639539.1">
    <property type="nucleotide sequence ID" value="NZ_JBFAEV010000014.1"/>
</dbReference>
<dbReference type="Proteomes" id="UP001620295">
    <property type="component" value="Unassembled WGS sequence"/>
</dbReference>
<organism evidence="1 2">
    <name type="scientific">Streptomyces milbemycinicus</name>
    <dbReference type="NCBI Taxonomy" id="476552"/>
    <lineage>
        <taxon>Bacteria</taxon>
        <taxon>Bacillati</taxon>
        <taxon>Actinomycetota</taxon>
        <taxon>Actinomycetes</taxon>
        <taxon>Kitasatosporales</taxon>
        <taxon>Streptomycetaceae</taxon>
        <taxon>Streptomyces</taxon>
    </lineage>
</organism>
<protein>
    <recommendedName>
        <fullName evidence="3">Regulatory protein</fullName>
    </recommendedName>
</protein>
<dbReference type="EMBL" id="JBJDQH010000013">
    <property type="protein sequence ID" value="MFK4270214.1"/>
    <property type="molecule type" value="Genomic_DNA"/>
</dbReference>
<sequence>MTRRQPNEALARLLAEARWETNRQFAAVVNRVGAEMGLALHYDGSAVTHWLKGITPQKKARPAILEALSRRLGRLVTSAEAGFAAPLLGGPEASDRQTTNPIEGLIDTGRADMDPSRRAVLATSLYAAALPVPIYDDLAKRVQHQTTGQVTRIGAGEVATVRTMTERIADILDEMGGAHARPMAAAFLVNTVAPWLKAGASEAVRSDMLSAASDLVYLTGWMAMYEKAHGLGQRYYVKALELAAAAQDHVTYCRTLRGMALQAANLKHSRRALEFADSAAEAAPASGPRLRAFLTGQQAHGAALVKDRRQAFARLRETEGALAKADNRRDAVGGYDQAAYHFHVSSVLYALGDVPGSVKAMRDSNRVRPAVERQGRAHANGLLAQRQLEMGHLEAACATWNAFLDDYERLSSARADEHFVTMWQHLRPHRANRHVRDLTNRAQEIARCRKV</sequence>
<evidence type="ECO:0000313" key="1">
    <source>
        <dbReference type="EMBL" id="MFK4270214.1"/>
    </source>
</evidence>
<gene>
    <name evidence="1" type="ORF">ACI2L5_35545</name>
</gene>